<comment type="caution">
    <text evidence="2">The sequence shown here is derived from an EMBL/GenBank/DDBJ whole genome shotgun (WGS) entry which is preliminary data.</text>
</comment>
<accession>A0A816MQA9</accession>
<feature type="signal peptide" evidence="1">
    <location>
        <begin position="1"/>
        <end position="20"/>
    </location>
</feature>
<feature type="chain" id="PRO_5032919076" description="DUF1795 domain-containing protein" evidence="1">
    <location>
        <begin position="21"/>
        <end position="225"/>
    </location>
</feature>
<proteinExistence type="predicted"/>
<reference evidence="2" key="1">
    <citation type="submission" date="2021-02" db="EMBL/GenBank/DDBJ databases">
        <authorList>
            <person name="Nowell W R."/>
        </authorList>
    </citation>
    <scope>NUCLEOTIDE SEQUENCE</scope>
</reference>
<sequence length="225" mass="25355">MLMRWLILLTINSVLQFGDNAPIGSSKVGGPSPSTIQSMGKYFYKNSFLSFSIEKPENWHSASFAHTRDFINGTITPLLAKNNILMNDSNTIESERSTLFIFSKLPLGNSNSRGNTNIVASIGKVDAAQDVINGCDFIVNALRILNGPLIQAKLNGDCREVYLNGEQFSMQEWTTHMFMYSTVYQMGYVKIMKNDYTLLFILSYRDLAGKREVNDIMRSLTFSKE</sequence>
<organism evidence="2 3">
    <name type="scientific">Rotaria magnacalcarata</name>
    <dbReference type="NCBI Taxonomy" id="392030"/>
    <lineage>
        <taxon>Eukaryota</taxon>
        <taxon>Metazoa</taxon>
        <taxon>Spiralia</taxon>
        <taxon>Gnathifera</taxon>
        <taxon>Rotifera</taxon>
        <taxon>Eurotatoria</taxon>
        <taxon>Bdelloidea</taxon>
        <taxon>Philodinida</taxon>
        <taxon>Philodinidae</taxon>
        <taxon>Rotaria</taxon>
    </lineage>
</organism>
<evidence type="ECO:0000313" key="3">
    <source>
        <dbReference type="Proteomes" id="UP000663887"/>
    </source>
</evidence>
<dbReference type="AlphaFoldDB" id="A0A816MQA9"/>
<gene>
    <name evidence="2" type="ORF">XDN619_LOCUS4331</name>
</gene>
<evidence type="ECO:0000313" key="2">
    <source>
        <dbReference type="EMBL" id="CAF2021543.1"/>
    </source>
</evidence>
<name>A0A816MQA9_9BILA</name>
<evidence type="ECO:0008006" key="4">
    <source>
        <dbReference type="Google" id="ProtNLM"/>
    </source>
</evidence>
<keyword evidence="1" id="KW-0732">Signal</keyword>
<dbReference type="Proteomes" id="UP000663887">
    <property type="component" value="Unassembled WGS sequence"/>
</dbReference>
<dbReference type="EMBL" id="CAJNRG010000888">
    <property type="protein sequence ID" value="CAF2021543.1"/>
    <property type="molecule type" value="Genomic_DNA"/>
</dbReference>
<evidence type="ECO:0000256" key="1">
    <source>
        <dbReference type="SAM" id="SignalP"/>
    </source>
</evidence>
<protein>
    <recommendedName>
        <fullName evidence="4">DUF1795 domain-containing protein</fullName>
    </recommendedName>
</protein>